<name>A0ABW3IJV6_9RHOB</name>
<dbReference type="PANTHER" id="PTHR30333">
    <property type="entry name" value="CYTOCHROME C-TYPE PROTEIN"/>
    <property type="match status" value="1"/>
</dbReference>
<dbReference type="InterPro" id="IPR038266">
    <property type="entry name" value="NapC/NirT_cytc_sf"/>
</dbReference>
<accession>A0ABW3IJV6</accession>
<evidence type="ECO:0000256" key="6">
    <source>
        <dbReference type="ARBA" id="ARBA00022692"/>
    </source>
</evidence>
<keyword evidence="10 12" id="KW-0408">Iron</keyword>
<dbReference type="RefSeq" id="WP_386072063.1">
    <property type="nucleotide sequence ID" value="NZ_JBHTJT010000005.1"/>
</dbReference>
<evidence type="ECO:0000256" key="4">
    <source>
        <dbReference type="ARBA" id="ARBA00022475"/>
    </source>
</evidence>
<evidence type="ECO:0000256" key="7">
    <source>
        <dbReference type="ARBA" id="ARBA00022723"/>
    </source>
</evidence>
<keyword evidence="11 13" id="KW-0472">Membrane</keyword>
<evidence type="ECO:0000256" key="2">
    <source>
        <dbReference type="ARBA" id="ARBA00007395"/>
    </source>
</evidence>
<evidence type="ECO:0000256" key="12">
    <source>
        <dbReference type="PIRNR" id="PIRNR000013"/>
    </source>
</evidence>
<dbReference type="InterPro" id="IPR005126">
    <property type="entry name" value="NapC/NirT_cyt_c_N"/>
</dbReference>
<feature type="domain" description="NapC/NirT cytochrome c N-terminal" evidence="14">
    <location>
        <begin position="23"/>
        <end position="193"/>
    </location>
</feature>
<evidence type="ECO:0000313" key="15">
    <source>
        <dbReference type="EMBL" id="MFD0978276.1"/>
    </source>
</evidence>
<keyword evidence="9 13" id="KW-1133">Transmembrane helix</keyword>
<dbReference type="InterPro" id="IPR024717">
    <property type="entry name" value="NapC/NirT/NrfH"/>
</dbReference>
<feature type="transmembrane region" description="Helical" evidence="13">
    <location>
        <begin position="26"/>
        <end position="46"/>
    </location>
</feature>
<proteinExistence type="inferred from homology"/>
<keyword evidence="7 12" id="KW-0479">Metal-binding</keyword>
<evidence type="ECO:0000256" key="1">
    <source>
        <dbReference type="ARBA" id="ARBA00004162"/>
    </source>
</evidence>
<dbReference type="PANTHER" id="PTHR30333:SF1">
    <property type="entry name" value="CYTOCHROME C-TYPE PROTEIN NAPC"/>
    <property type="match status" value="1"/>
</dbReference>
<sequence>MASETTRQPGVTRRMWRWLWSPTARFGWGVIFVAGGIAGVMLWGGFNWAMQASNSPEFCLSCHEMADNVGEEWMRSTHYNNPSGVRATCADCHVPKDWFPKVVRKIKASRELYGHFTGVIDTPEKFRAHRAEMAERVWAEMTASDSQECRNCHSEHAMNFEEQSARSREKMVPGIEEGKTCIECHKGIAHRLPPRDD</sequence>
<evidence type="ECO:0000259" key="14">
    <source>
        <dbReference type="Pfam" id="PF03264"/>
    </source>
</evidence>
<evidence type="ECO:0000256" key="5">
    <source>
        <dbReference type="ARBA" id="ARBA00022617"/>
    </source>
</evidence>
<protein>
    <recommendedName>
        <fullName evidence="12">Cytochrome c-type protein</fullName>
    </recommendedName>
</protein>
<dbReference type="EMBL" id="JBHTJT010000005">
    <property type="protein sequence ID" value="MFD0978276.1"/>
    <property type="molecule type" value="Genomic_DNA"/>
</dbReference>
<gene>
    <name evidence="15" type="ORF">ACFQ2S_01310</name>
</gene>
<dbReference type="InterPro" id="IPR036280">
    <property type="entry name" value="Multihaem_cyt_sf"/>
</dbReference>
<dbReference type="InterPro" id="IPR051174">
    <property type="entry name" value="Cytochrome_c-type_ET"/>
</dbReference>
<keyword evidence="8 12" id="KW-0249">Electron transport</keyword>
<keyword evidence="16" id="KW-1185">Reference proteome</keyword>
<dbReference type="Proteomes" id="UP001597108">
    <property type="component" value="Unassembled WGS sequence"/>
</dbReference>
<evidence type="ECO:0000256" key="9">
    <source>
        <dbReference type="ARBA" id="ARBA00022989"/>
    </source>
</evidence>
<dbReference type="SUPFAM" id="SSF48695">
    <property type="entry name" value="Multiheme cytochromes"/>
    <property type="match status" value="1"/>
</dbReference>
<keyword evidence="4" id="KW-1003">Cell membrane</keyword>
<evidence type="ECO:0000256" key="3">
    <source>
        <dbReference type="ARBA" id="ARBA00022448"/>
    </source>
</evidence>
<comment type="similarity">
    <text evidence="2">Belongs to the NapC/NirT/NrfH family.</text>
</comment>
<keyword evidence="6 13" id="KW-0812">Transmembrane</keyword>
<comment type="caution">
    <text evidence="15">The sequence shown here is derived from an EMBL/GenBank/DDBJ whole genome shotgun (WGS) entry which is preliminary data.</text>
</comment>
<evidence type="ECO:0000256" key="11">
    <source>
        <dbReference type="ARBA" id="ARBA00023136"/>
    </source>
</evidence>
<dbReference type="Gene3D" id="1.10.3820.10">
    <property type="entry name" value="Di-heme elbow motif domain"/>
    <property type="match status" value="1"/>
</dbReference>
<keyword evidence="5 12" id="KW-0349">Heme</keyword>
<reference evidence="16" key="1">
    <citation type="journal article" date="2019" name="Int. J. Syst. Evol. Microbiol.">
        <title>The Global Catalogue of Microorganisms (GCM) 10K type strain sequencing project: providing services to taxonomists for standard genome sequencing and annotation.</title>
        <authorList>
            <consortium name="The Broad Institute Genomics Platform"/>
            <consortium name="The Broad Institute Genome Sequencing Center for Infectious Disease"/>
            <person name="Wu L."/>
            <person name="Ma J."/>
        </authorList>
    </citation>
    <scope>NUCLEOTIDE SEQUENCE [LARGE SCALE GENOMIC DNA]</scope>
    <source>
        <strain evidence="16">CCUG 60524</strain>
    </source>
</reference>
<evidence type="ECO:0000256" key="10">
    <source>
        <dbReference type="ARBA" id="ARBA00023004"/>
    </source>
</evidence>
<dbReference type="Pfam" id="PF03264">
    <property type="entry name" value="Cytochrom_NNT"/>
    <property type="match status" value="1"/>
</dbReference>
<evidence type="ECO:0000256" key="8">
    <source>
        <dbReference type="ARBA" id="ARBA00022982"/>
    </source>
</evidence>
<dbReference type="PIRSF" id="PIRSF000013">
    <property type="entry name" value="4_hem_cytochrm_NapC"/>
    <property type="match status" value="1"/>
</dbReference>
<evidence type="ECO:0000313" key="16">
    <source>
        <dbReference type="Proteomes" id="UP001597108"/>
    </source>
</evidence>
<comment type="PTM">
    <text evidence="12">Binds 4 heme groups per subunit.</text>
</comment>
<keyword evidence="3 12" id="KW-0813">Transport</keyword>
<evidence type="ECO:0000256" key="13">
    <source>
        <dbReference type="SAM" id="Phobius"/>
    </source>
</evidence>
<comment type="subcellular location">
    <subcellularLocation>
        <location evidence="1">Cell membrane</location>
        <topology evidence="1">Single-pass membrane protein</topology>
    </subcellularLocation>
</comment>
<organism evidence="15 16">
    <name type="scientific">Tropicimonas aquimaris</name>
    <dbReference type="NCBI Taxonomy" id="914152"/>
    <lineage>
        <taxon>Bacteria</taxon>
        <taxon>Pseudomonadati</taxon>
        <taxon>Pseudomonadota</taxon>
        <taxon>Alphaproteobacteria</taxon>
        <taxon>Rhodobacterales</taxon>
        <taxon>Roseobacteraceae</taxon>
        <taxon>Tropicimonas</taxon>
    </lineage>
</organism>